<dbReference type="Proteomes" id="UP000198984">
    <property type="component" value="Unassembled WGS sequence"/>
</dbReference>
<dbReference type="InterPro" id="IPR033749">
    <property type="entry name" value="Polyprenyl_synt_CS"/>
</dbReference>
<keyword evidence="4" id="KW-0479">Metal-binding</keyword>
<dbReference type="InterPro" id="IPR000092">
    <property type="entry name" value="Polyprenyl_synt"/>
</dbReference>
<comment type="cofactor">
    <cofactor evidence="1">
        <name>Mg(2+)</name>
        <dbReference type="ChEBI" id="CHEBI:18420"/>
    </cofactor>
</comment>
<dbReference type="OrthoDB" id="9805316at2"/>
<dbReference type="PANTHER" id="PTHR12001:SF85">
    <property type="entry name" value="SHORT CHAIN ISOPRENYL DIPHOSPHATE SYNTHASE"/>
    <property type="match status" value="1"/>
</dbReference>
<dbReference type="Gene3D" id="1.10.600.10">
    <property type="entry name" value="Farnesyl Diphosphate Synthase"/>
    <property type="match status" value="1"/>
</dbReference>
<dbReference type="SUPFAM" id="SSF48576">
    <property type="entry name" value="Terpenoid synthases"/>
    <property type="match status" value="1"/>
</dbReference>
<evidence type="ECO:0000256" key="5">
    <source>
        <dbReference type="ARBA" id="ARBA00022842"/>
    </source>
</evidence>
<dbReference type="PROSITE" id="PS00444">
    <property type="entry name" value="POLYPRENYL_SYNTHASE_2"/>
    <property type="match status" value="1"/>
</dbReference>
<keyword evidence="3 6" id="KW-0808">Transferase</keyword>
<dbReference type="CDD" id="cd00685">
    <property type="entry name" value="Trans_IPPS_HT"/>
    <property type="match status" value="1"/>
</dbReference>
<evidence type="ECO:0000313" key="8">
    <source>
        <dbReference type="Proteomes" id="UP000198984"/>
    </source>
</evidence>
<keyword evidence="8" id="KW-1185">Reference proteome</keyword>
<evidence type="ECO:0000256" key="3">
    <source>
        <dbReference type="ARBA" id="ARBA00022679"/>
    </source>
</evidence>
<dbReference type="SFLD" id="SFLDG01017">
    <property type="entry name" value="Polyprenyl_Transferase_Like"/>
    <property type="match status" value="1"/>
</dbReference>
<dbReference type="InterPro" id="IPR008949">
    <property type="entry name" value="Isoprenoid_synthase_dom_sf"/>
</dbReference>
<dbReference type="GO" id="GO:0004659">
    <property type="term" value="F:prenyltransferase activity"/>
    <property type="evidence" value="ECO:0007669"/>
    <property type="project" value="InterPro"/>
</dbReference>
<evidence type="ECO:0000313" key="7">
    <source>
        <dbReference type="EMBL" id="SEM66707.1"/>
    </source>
</evidence>
<dbReference type="SFLD" id="SFLDS00005">
    <property type="entry name" value="Isoprenoid_Synthase_Type_I"/>
    <property type="match status" value="1"/>
</dbReference>
<evidence type="ECO:0000256" key="4">
    <source>
        <dbReference type="ARBA" id="ARBA00022723"/>
    </source>
</evidence>
<organism evidence="7 8">
    <name type="scientific">Chitinophaga rupis</name>
    <dbReference type="NCBI Taxonomy" id="573321"/>
    <lineage>
        <taxon>Bacteria</taxon>
        <taxon>Pseudomonadati</taxon>
        <taxon>Bacteroidota</taxon>
        <taxon>Chitinophagia</taxon>
        <taxon>Chitinophagales</taxon>
        <taxon>Chitinophagaceae</taxon>
        <taxon>Chitinophaga</taxon>
    </lineage>
</organism>
<dbReference type="RefSeq" id="WP_089916996.1">
    <property type="nucleotide sequence ID" value="NZ_FOBB01000005.1"/>
</dbReference>
<evidence type="ECO:0000256" key="2">
    <source>
        <dbReference type="ARBA" id="ARBA00006706"/>
    </source>
</evidence>
<evidence type="ECO:0000256" key="6">
    <source>
        <dbReference type="RuleBase" id="RU004466"/>
    </source>
</evidence>
<dbReference type="GO" id="GO:0046872">
    <property type="term" value="F:metal ion binding"/>
    <property type="evidence" value="ECO:0007669"/>
    <property type="project" value="UniProtKB-KW"/>
</dbReference>
<dbReference type="GO" id="GO:0008299">
    <property type="term" value="P:isoprenoid biosynthetic process"/>
    <property type="evidence" value="ECO:0007669"/>
    <property type="project" value="InterPro"/>
</dbReference>
<accession>A0A1H8AAX7</accession>
<dbReference type="STRING" id="573321.SAMN04488505_105349"/>
<dbReference type="Pfam" id="PF00348">
    <property type="entry name" value="polyprenyl_synt"/>
    <property type="match status" value="1"/>
</dbReference>
<proteinExistence type="inferred from homology"/>
<dbReference type="PANTHER" id="PTHR12001">
    <property type="entry name" value="GERANYLGERANYL PYROPHOSPHATE SYNTHASE"/>
    <property type="match status" value="1"/>
</dbReference>
<protein>
    <submittedName>
        <fullName evidence="7">Geranylgeranyl diphosphate synthase, type II</fullName>
    </submittedName>
</protein>
<sequence length="323" mass="36521">MHSFQELIAQFIQQFDQQRFPDQPSTLYNAASHILKIGGKRIRPVLALMGNELFDTIHADAWQVGNAVELFHNFTLIHDDIMDKAPLRRNNPTVHTLYGEPAAILAGDAMLIYVYEYLNRVQSRYKQKIVSVFNRAAIQVCEGQQLDMDMEAMDPAQVKYDDYVSMIALKTSVLLAASLQMGAIIGGGSEGNQGYLYEFGKNIGIAFQIQDDYLDAFGDPEKFGKQQGGDILANKKTFLLLKALELCNPAQRIRLQQLLDTAPDDKVAQVLELFHDCSIDSWAEKEKERFQQKAFDNLESIAVLSSRKKPLMELADFLLSRQH</sequence>
<dbReference type="EMBL" id="FOBB01000005">
    <property type="protein sequence ID" value="SEM66707.1"/>
    <property type="molecule type" value="Genomic_DNA"/>
</dbReference>
<reference evidence="7 8" key="1">
    <citation type="submission" date="2016-10" db="EMBL/GenBank/DDBJ databases">
        <authorList>
            <person name="de Groot N.N."/>
        </authorList>
    </citation>
    <scope>NUCLEOTIDE SEQUENCE [LARGE SCALE GENOMIC DNA]</scope>
    <source>
        <strain evidence="7 8">DSM 21039</strain>
    </source>
</reference>
<dbReference type="AlphaFoldDB" id="A0A1H8AAX7"/>
<comment type="similarity">
    <text evidence="2 6">Belongs to the FPP/GGPP synthase family.</text>
</comment>
<evidence type="ECO:0000256" key="1">
    <source>
        <dbReference type="ARBA" id="ARBA00001946"/>
    </source>
</evidence>
<gene>
    <name evidence="7" type="ORF">SAMN04488505_105349</name>
</gene>
<name>A0A1H8AAX7_9BACT</name>
<keyword evidence="5" id="KW-0460">Magnesium</keyword>